<organism evidence="3">
    <name type="scientific">Thelazia callipaeda</name>
    <name type="common">Oriental eyeworm</name>
    <name type="synonym">Parasitic nematode</name>
    <dbReference type="NCBI Taxonomy" id="103827"/>
    <lineage>
        <taxon>Eukaryota</taxon>
        <taxon>Metazoa</taxon>
        <taxon>Ecdysozoa</taxon>
        <taxon>Nematoda</taxon>
        <taxon>Chromadorea</taxon>
        <taxon>Rhabditida</taxon>
        <taxon>Spirurina</taxon>
        <taxon>Spiruromorpha</taxon>
        <taxon>Thelazioidea</taxon>
        <taxon>Thelaziidae</taxon>
        <taxon>Thelazia</taxon>
    </lineage>
</organism>
<protein>
    <submittedName>
        <fullName evidence="3">TFIIIC_sub6 domain-containing protein</fullName>
    </submittedName>
</protein>
<reference evidence="1 2" key="2">
    <citation type="submission" date="2018-11" db="EMBL/GenBank/DDBJ databases">
        <authorList>
            <consortium name="Pathogen Informatics"/>
        </authorList>
    </citation>
    <scope>NUCLEOTIDE SEQUENCE [LARGE SCALE GENOMIC DNA]</scope>
</reference>
<gene>
    <name evidence="1" type="ORF">TCLT_LOCUS2115</name>
</gene>
<evidence type="ECO:0000313" key="3">
    <source>
        <dbReference type="WBParaSite" id="TCLT_0000211401-mRNA-1"/>
    </source>
</evidence>
<accession>A0A158RB61</accession>
<dbReference type="WBParaSite" id="TCLT_0000211401-mRNA-1">
    <property type="protein sequence ID" value="TCLT_0000211401-mRNA-1"/>
    <property type="gene ID" value="TCLT_0000211401"/>
</dbReference>
<sequence length="177" mass="19986">MGGLGCDNMTAILVCLLQEDTSEAYMMRCSREVIVSAAGDTVSLDSEPFVTPQLSPIRIESMEVSRYYFGLDGIFKAEPLFAELNSLGKLISVEQSEENSENEKPPREFLIELDKTKSTNEMNEFLDVNSYNFRVARSQKLRTSVDGKQLFVEIKHCVVISRHLLPGNHEDKDEDDI</sequence>
<evidence type="ECO:0000313" key="2">
    <source>
        <dbReference type="Proteomes" id="UP000276776"/>
    </source>
</evidence>
<proteinExistence type="predicted"/>
<dbReference type="EMBL" id="UYYF01000367">
    <property type="protein sequence ID" value="VDM97884.1"/>
    <property type="molecule type" value="Genomic_DNA"/>
</dbReference>
<reference evidence="3" key="1">
    <citation type="submission" date="2016-04" db="UniProtKB">
        <authorList>
            <consortium name="WormBaseParasite"/>
        </authorList>
    </citation>
    <scope>IDENTIFICATION</scope>
</reference>
<evidence type="ECO:0000313" key="1">
    <source>
        <dbReference type="EMBL" id="VDM97884.1"/>
    </source>
</evidence>
<keyword evidence="2" id="KW-1185">Reference proteome</keyword>
<dbReference type="AlphaFoldDB" id="A0A158RB61"/>
<dbReference type="Proteomes" id="UP000276776">
    <property type="component" value="Unassembled WGS sequence"/>
</dbReference>
<name>A0A158RB61_THECL</name>
<dbReference type="STRING" id="103827.A0A158RB61"/>